<keyword evidence="4" id="KW-0597">Phosphoprotein</keyword>
<dbReference type="Gene3D" id="3.30.565.10">
    <property type="entry name" value="Histidine kinase-like ATPase, C-terminal domain"/>
    <property type="match status" value="1"/>
</dbReference>
<evidence type="ECO:0000256" key="6">
    <source>
        <dbReference type="ARBA" id="ARBA00022630"/>
    </source>
</evidence>
<evidence type="ECO:0000313" key="19">
    <source>
        <dbReference type="Proteomes" id="UP000295096"/>
    </source>
</evidence>
<keyword evidence="7" id="KW-0288">FMN</keyword>
<dbReference type="AlphaFoldDB" id="A0A4R5QIQ0"/>
<evidence type="ECO:0000256" key="1">
    <source>
        <dbReference type="ARBA" id="ARBA00000085"/>
    </source>
</evidence>
<name>A0A4R5QIQ0_9PROT</name>
<keyword evidence="3" id="KW-0600">Photoreceptor protein</keyword>
<evidence type="ECO:0000256" key="11">
    <source>
        <dbReference type="ARBA" id="ARBA00022777"/>
    </source>
</evidence>
<dbReference type="EMBL" id="SMSJ01000009">
    <property type="protein sequence ID" value="TDH62688.1"/>
    <property type="molecule type" value="Genomic_DNA"/>
</dbReference>
<keyword evidence="6" id="KW-0285">Flavoprotein</keyword>
<keyword evidence="10" id="KW-0547">Nucleotide-binding</keyword>
<evidence type="ECO:0000256" key="4">
    <source>
        <dbReference type="ARBA" id="ARBA00022553"/>
    </source>
</evidence>
<evidence type="ECO:0000256" key="14">
    <source>
        <dbReference type="ARBA" id="ARBA00023026"/>
    </source>
</evidence>
<keyword evidence="14" id="KW-0843">Virulence</keyword>
<dbReference type="CDD" id="cd00130">
    <property type="entry name" value="PAS"/>
    <property type="match status" value="1"/>
</dbReference>
<evidence type="ECO:0000256" key="8">
    <source>
        <dbReference type="ARBA" id="ARBA00022679"/>
    </source>
</evidence>
<evidence type="ECO:0000256" key="9">
    <source>
        <dbReference type="ARBA" id="ARBA00022737"/>
    </source>
</evidence>
<evidence type="ECO:0000256" key="5">
    <source>
        <dbReference type="ARBA" id="ARBA00022606"/>
    </source>
</evidence>
<accession>A0A4R5QIQ0</accession>
<dbReference type="PANTHER" id="PTHR41523:SF7">
    <property type="entry name" value="HISTIDINE KINASE"/>
    <property type="match status" value="1"/>
</dbReference>
<dbReference type="PROSITE" id="PS50112">
    <property type="entry name" value="PAS"/>
    <property type="match status" value="1"/>
</dbReference>
<dbReference type="InterPro" id="IPR001610">
    <property type="entry name" value="PAC"/>
</dbReference>
<evidence type="ECO:0000256" key="15">
    <source>
        <dbReference type="ARBA" id="ARBA00023170"/>
    </source>
</evidence>
<dbReference type="SUPFAM" id="SSF55785">
    <property type="entry name" value="PYP-like sensor domain (PAS domain)"/>
    <property type="match status" value="1"/>
</dbReference>
<evidence type="ECO:0000256" key="7">
    <source>
        <dbReference type="ARBA" id="ARBA00022643"/>
    </source>
</evidence>
<proteinExistence type="predicted"/>
<evidence type="ECO:0000256" key="13">
    <source>
        <dbReference type="ARBA" id="ARBA00022991"/>
    </source>
</evidence>
<dbReference type="RefSeq" id="WP_133288421.1">
    <property type="nucleotide sequence ID" value="NZ_SMSJ01000009.1"/>
</dbReference>
<reference evidence="18 19" key="1">
    <citation type="journal article" date="2016" name="J. Microbiol.">
        <title>Dankookia rubra gen. nov., sp. nov., an alphaproteobacterium isolated from sediment of a shallow stream.</title>
        <authorList>
            <person name="Kim W.H."/>
            <person name="Kim D.H."/>
            <person name="Kang K."/>
            <person name="Ahn T.Y."/>
        </authorList>
    </citation>
    <scope>NUCLEOTIDE SEQUENCE [LARGE SCALE GENOMIC DNA]</scope>
    <source>
        <strain evidence="18 19">JCM30602</strain>
    </source>
</reference>
<dbReference type="GO" id="GO:0005524">
    <property type="term" value="F:ATP binding"/>
    <property type="evidence" value="ECO:0007669"/>
    <property type="project" value="UniProtKB-KW"/>
</dbReference>
<evidence type="ECO:0000256" key="3">
    <source>
        <dbReference type="ARBA" id="ARBA00022543"/>
    </source>
</evidence>
<dbReference type="OrthoDB" id="7991996at2"/>
<dbReference type="SMART" id="SM00086">
    <property type="entry name" value="PAC"/>
    <property type="match status" value="1"/>
</dbReference>
<evidence type="ECO:0000259" key="16">
    <source>
        <dbReference type="PROSITE" id="PS50112"/>
    </source>
</evidence>
<evidence type="ECO:0000256" key="2">
    <source>
        <dbReference type="ARBA" id="ARBA00012438"/>
    </source>
</evidence>
<keyword evidence="13" id="KW-0157">Chromophore</keyword>
<gene>
    <name evidence="18" type="ORF">E2C06_09795</name>
</gene>
<dbReference type="Pfam" id="PF07536">
    <property type="entry name" value="HWE_HK"/>
    <property type="match status" value="1"/>
</dbReference>
<keyword evidence="9" id="KW-0677">Repeat</keyword>
<dbReference type="Gene3D" id="3.30.450.20">
    <property type="entry name" value="PAS domain"/>
    <property type="match status" value="1"/>
</dbReference>
<dbReference type="Pfam" id="PF13426">
    <property type="entry name" value="PAS_9"/>
    <property type="match status" value="1"/>
</dbReference>
<keyword evidence="5" id="KW-0716">Sensory transduction</keyword>
<evidence type="ECO:0000259" key="17">
    <source>
        <dbReference type="PROSITE" id="PS50113"/>
    </source>
</evidence>
<dbReference type="SMART" id="SM00911">
    <property type="entry name" value="HWE_HK"/>
    <property type="match status" value="1"/>
</dbReference>
<protein>
    <recommendedName>
        <fullName evidence="2">histidine kinase</fullName>
        <ecNumber evidence="2">2.7.13.3</ecNumber>
    </recommendedName>
</protein>
<keyword evidence="8" id="KW-0808">Transferase</keyword>
<evidence type="ECO:0000256" key="10">
    <source>
        <dbReference type="ARBA" id="ARBA00022741"/>
    </source>
</evidence>
<keyword evidence="12" id="KW-0067">ATP-binding</keyword>
<dbReference type="InterPro" id="IPR035965">
    <property type="entry name" value="PAS-like_dom_sf"/>
</dbReference>
<organism evidence="18 19">
    <name type="scientific">Dankookia rubra</name>
    <dbReference type="NCBI Taxonomy" id="1442381"/>
    <lineage>
        <taxon>Bacteria</taxon>
        <taxon>Pseudomonadati</taxon>
        <taxon>Pseudomonadota</taxon>
        <taxon>Alphaproteobacteria</taxon>
        <taxon>Acetobacterales</taxon>
        <taxon>Roseomonadaceae</taxon>
        <taxon>Dankookia</taxon>
    </lineage>
</organism>
<keyword evidence="11" id="KW-0418">Kinase</keyword>
<feature type="domain" description="PAC" evidence="17">
    <location>
        <begin position="107"/>
        <end position="159"/>
    </location>
</feature>
<dbReference type="GO" id="GO:0004673">
    <property type="term" value="F:protein histidine kinase activity"/>
    <property type="evidence" value="ECO:0007669"/>
    <property type="project" value="UniProtKB-EC"/>
</dbReference>
<dbReference type="Proteomes" id="UP000295096">
    <property type="component" value="Unassembled WGS sequence"/>
</dbReference>
<dbReference type="PANTHER" id="PTHR41523">
    <property type="entry name" value="TWO-COMPONENT SYSTEM SENSOR PROTEIN"/>
    <property type="match status" value="1"/>
</dbReference>
<evidence type="ECO:0000256" key="12">
    <source>
        <dbReference type="ARBA" id="ARBA00022840"/>
    </source>
</evidence>
<evidence type="ECO:0000313" key="18">
    <source>
        <dbReference type="EMBL" id="TDH62688.1"/>
    </source>
</evidence>
<dbReference type="EC" id="2.7.13.3" evidence="2"/>
<dbReference type="GO" id="GO:0009881">
    <property type="term" value="F:photoreceptor activity"/>
    <property type="evidence" value="ECO:0007669"/>
    <property type="project" value="UniProtKB-KW"/>
</dbReference>
<comment type="caution">
    <text evidence="18">The sequence shown here is derived from an EMBL/GenBank/DDBJ whole genome shotgun (WGS) entry which is preliminary data.</text>
</comment>
<keyword evidence="19" id="KW-1185">Reference proteome</keyword>
<dbReference type="InterPro" id="IPR000700">
    <property type="entry name" value="PAS-assoc_C"/>
</dbReference>
<comment type="catalytic activity">
    <reaction evidence="1">
        <text>ATP + protein L-histidine = ADP + protein N-phospho-L-histidine.</text>
        <dbReference type="EC" id="2.7.13.3"/>
    </reaction>
</comment>
<feature type="domain" description="PAS" evidence="16">
    <location>
        <begin position="51"/>
        <end position="80"/>
    </location>
</feature>
<dbReference type="NCBIfam" id="TIGR00229">
    <property type="entry name" value="sensory_box"/>
    <property type="match status" value="1"/>
</dbReference>
<dbReference type="InterPro" id="IPR000014">
    <property type="entry name" value="PAS"/>
</dbReference>
<dbReference type="InterPro" id="IPR036890">
    <property type="entry name" value="HATPase_C_sf"/>
</dbReference>
<dbReference type="PROSITE" id="PS50113">
    <property type="entry name" value="PAC"/>
    <property type="match status" value="1"/>
</dbReference>
<sequence length="356" mass="38892">MSGQAPEQRQAGGSARQPIAAEAMDDSLDLDLFRAAVEAVGETIIITGPELDEPGPVIEYVNPNFTRMTGYARDEAIGRSPRFLQGLKTERAALDRLRAAMQAGEPIRDEAVNYRKDGTPFVVEWLMTPVRDGTGRIVRWVSAQRDITERRRAEARQRRLLDEVNHRVNNTLAVVQSVATQTLRATVPSGAVRAALLGRLLALARAHELLAQSYWAGASLPVLVERQLAFHCGADQPRARFSGPEVRLAPGAAVALAMAFHELAVNASSHGALSMPGGTVCIDWSIHVQDGQGWLCLHWTERGGPPISGPPIHRGFGLRLIERGLAHELQAHTRLLFETAGLRCDITMPLTKVVRE</sequence>
<dbReference type="InterPro" id="IPR011102">
    <property type="entry name" value="Sig_transdc_His_kinase_HWE"/>
</dbReference>
<keyword evidence="15" id="KW-0675">Receptor</keyword>